<dbReference type="EMBL" id="FNGU01000007">
    <property type="protein sequence ID" value="SDM57771.1"/>
    <property type="molecule type" value="Genomic_DNA"/>
</dbReference>
<feature type="domain" description="HAMP" evidence="3">
    <location>
        <begin position="87"/>
        <end position="134"/>
    </location>
</feature>
<evidence type="ECO:0000313" key="5">
    <source>
        <dbReference type="EMBL" id="SDM57771.1"/>
    </source>
</evidence>
<dbReference type="InterPro" id="IPR003018">
    <property type="entry name" value="GAF"/>
</dbReference>
<dbReference type="SUPFAM" id="SSF55785">
    <property type="entry name" value="PYP-like sensor domain (PAS domain)"/>
    <property type="match status" value="1"/>
</dbReference>
<organism evidence="5 6">
    <name type="scientific">Geoalkalibacter ferrihydriticus</name>
    <dbReference type="NCBI Taxonomy" id="392333"/>
    <lineage>
        <taxon>Bacteria</taxon>
        <taxon>Pseudomonadati</taxon>
        <taxon>Thermodesulfobacteriota</taxon>
        <taxon>Desulfuromonadia</taxon>
        <taxon>Desulfuromonadales</taxon>
        <taxon>Geoalkalibacteraceae</taxon>
        <taxon>Geoalkalibacter</taxon>
    </lineage>
</organism>
<dbReference type="Pfam" id="PF01590">
    <property type="entry name" value="GAF"/>
    <property type="match status" value="1"/>
</dbReference>
<dbReference type="GO" id="GO:0007165">
    <property type="term" value="P:signal transduction"/>
    <property type="evidence" value="ECO:0007669"/>
    <property type="project" value="InterPro"/>
</dbReference>
<sequence length="615" mass="69941">MTRPANERQIIRACNESLQALLCASVNISILDLSTDENVSPDTRALLETTQLLIQGYAEATDFIGALAKGNINVEPPRKNHLIAPYKELHASLQSLVWQIQQVADGNYNLRIDFLGRVSDSFNRMVAALADKRRIEAELSLSEARSLRAETVAKAGHWEWHPDEGTIYGSPGVYKIFGMENQPLTLDSTLDVVLPEERSRVYHALRQLVEGDEPYDIEFRITRRIDGQILDVHSIAEYDRARRIVFGIIQDISARKCAERALDYQHRFQKMIAEISSDFINADHDDLDARIDKMLQSTGAFFQVDRAYLFQFSADGKYMNNTHEWVSAGIDPEIGYMQNLPLDSFPWWANQVRENKNVYIPDVSRLPPEAAAEKEEFQRQGIQTILCVPISRENKVIGIFGFDSVRAKRVWEDDQVFFFKVAANTVSNALLKHKLEQELIESAVTDQLTGLFNRRYLHTHLPPLLEEYKRTKKPVAVAFFDIDHFKKFNDTYGHLAGDFILQQFAQLLKENIRPFDIACRYGGEEFLVLANGAGGTVVSTIAERILEKARTRYFEFDGKRLHLTLSCGVADCTEFGEQALNAETLIDTADRRLYRAKEGGRDRCVYGDDASEGNE</sequence>
<gene>
    <name evidence="5" type="ORF">SAMN05660860_02800</name>
</gene>
<dbReference type="SUPFAM" id="SSF55781">
    <property type="entry name" value="GAF domain-like"/>
    <property type="match status" value="1"/>
</dbReference>
<evidence type="ECO:0000259" key="2">
    <source>
        <dbReference type="PROSITE" id="PS50112"/>
    </source>
</evidence>
<dbReference type="Gene3D" id="3.30.450.40">
    <property type="match status" value="1"/>
</dbReference>
<dbReference type="InterPro" id="IPR029787">
    <property type="entry name" value="Nucleotide_cyclase"/>
</dbReference>
<dbReference type="FunFam" id="3.30.70.270:FF:000001">
    <property type="entry name" value="Diguanylate cyclase domain protein"/>
    <property type="match status" value="1"/>
</dbReference>
<dbReference type="InterPro" id="IPR050469">
    <property type="entry name" value="Diguanylate_Cyclase"/>
</dbReference>
<dbReference type="PANTHER" id="PTHR45138:SF6">
    <property type="entry name" value="DIGUANYLATE CYCLASE DGCN"/>
    <property type="match status" value="1"/>
</dbReference>
<dbReference type="InterPro" id="IPR029016">
    <property type="entry name" value="GAF-like_dom_sf"/>
</dbReference>
<evidence type="ECO:0000313" key="6">
    <source>
        <dbReference type="Proteomes" id="UP000182146"/>
    </source>
</evidence>
<dbReference type="PROSITE" id="PS50885">
    <property type="entry name" value="HAMP"/>
    <property type="match status" value="1"/>
</dbReference>
<dbReference type="Gene3D" id="3.30.450.20">
    <property type="entry name" value="PAS domain"/>
    <property type="match status" value="1"/>
</dbReference>
<feature type="domain" description="PAS" evidence="2">
    <location>
        <begin position="167"/>
        <end position="212"/>
    </location>
</feature>
<dbReference type="PROSITE" id="PS50112">
    <property type="entry name" value="PAS"/>
    <property type="match status" value="1"/>
</dbReference>
<dbReference type="CDD" id="cd00130">
    <property type="entry name" value="PAS"/>
    <property type="match status" value="1"/>
</dbReference>
<dbReference type="RefSeq" id="WP_052446426.1">
    <property type="nucleotide sequence ID" value="NZ_FNGU01000007.1"/>
</dbReference>
<feature type="domain" description="GGDEF" evidence="4">
    <location>
        <begin position="473"/>
        <end position="609"/>
    </location>
</feature>
<dbReference type="CDD" id="cd06225">
    <property type="entry name" value="HAMP"/>
    <property type="match status" value="1"/>
</dbReference>
<dbReference type="PANTHER" id="PTHR45138">
    <property type="entry name" value="REGULATORY COMPONENTS OF SENSORY TRANSDUCTION SYSTEM"/>
    <property type="match status" value="1"/>
</dbReference>
<dbReference type="GO" id="GO:1902201">
    <property type="term" value="P:negative regulation of bacterial-type flagellum-dependent cell motility"/>
    <property type="evidence" value="ECO:0007669"/>
    <property type="project" value="TreeGrafter"/>
</dbReference>
<dbReference type="SMART" id="SM00065">
    <property type="entry name" value="GAF"/>
    <property type="match status" value="1"/>
</dbReference>
<dbReference type="CDD" id="cd01949">
    <property type="entry name" value="GGDEF"/>
    <property type="match status" value="1"/>
</dbReference>
<dbReference type="NCBIfam" id="TIGR00229">
    <property type="entry name" value="sensory_box"/>
    <property type="match status" value="1"/>
</dbReference>
<dbReference type="EC" id="2.7.7.65" evidence="1"/>
<dbReference type="NCBIfam" id="TIGR00254">
    <property type="entry name" value="GGDEF"/>
    <property type="match status" value="1"/>
</dbReference>
<dbReference type="SUPFAM" id="SSF55073">
    <property type="entry name" value="Nucleotide cyclase"/>
    <property type="match status" value="1"/>
</dbReference>
<protein>
    <recommendedName>
        <fullName evidence="1">diguanylate cyclase</fullName>
        <ecNumber evidence="1">2.7.7.65</ecNumber>
    </recommendedName>
</protein>
<proteinExistence type="predicted"/>
<dbReference type="PROSITE" id="PS50887">
    <property type="entry name" value="GGDEF"/>
    <property type="match status" value="1"/>
</dbReference>
<dbReference type="InterPro" id="IPR003660">
    <property type="entry name" value="HAMP_dom"/>
</dbReference>
<dbReference type="SMART" id="SM00267">
    <property type="entry name" value="GGDEF"/>
    <property type="match status" value="1"/>
</dbReference>
<evidence type="ECO:0000259" key="4">
    <source>
        <dbReference type="PROSITE" id="PS50887"/>
    </source>
</evidence>
<dbReference type="Pfam" id="PF08447">
    <property type="entry name" value="PAS_3"/>
    <property type="match status" value="1"/>
</dbReference>
<dbReference type="GO" id="GO:0005886">
    <property type="term" value="C:plasma membrane"/>
    <property type="evidence" value="ECO:0007669"/>
    <property type="project" value="TreeGrafter"/>
</dbReference>
<reference evidence="5 6" key="1">
    <citation type="submission" date="2016-10" db="EMBL/GenBank/DDBJ databases">
        <authorList>
            <person name="de Groot N.N."/>
        </authorList>
    </citation>
    <scope>NUCLEOTIDE SEQUENCE [LARGE SCALE GENOMIC DNA]</scope>
    <source>
        <strain evidence="5 6">DSM 17813</strain>
    </source>
</reference>
<accession>A0A1G9UCV4</accession>
<dbReference type="STRING" id="392333.SAMN05660860_02800"/>
<dbReference type="Proteomes" id="UP000182146">
    <property type="component" value="Unassembled WGS sequence"/>
</dbReference>
<evidence type="ECO:0000259" key="3">
    <source>
        <dbReference type="PROSITE" id="PS50885"/>
    </source>
</evidence>
<dbReference type="InterPro" id="IPR000160">
    <property type="entry name" value="GGDEF_dom"/>
</dbReference>
<dbReference type="AlphaFoldDB" id="A0A1G9UCV4"/>
<dbReference type="InterPro" id="IPR035965">
    <property type="entry name" value="PAS-like_dom_sf"/>
</dbReference>
<name>A0A1G9UCV4_9BACT</name>
<dbReference type="OrthoDB" id="7673416at2"/>
<dbReference type="GO" id="GO:0052621">
    <property type="term" value="F:diguanylate cyclase activity"/>
    <property type="evidence" value="ECO:0007669"/>
    <property type="project" value="UniProtKB-EC"/>
</dbReference>
<evidence type="ECO:0000256" key="1">
    <source>
        <dbReference type="ARBA" id="ARBA00012528"/>
    </source>
</evidence>
<dbReference type="GO" id="GO:0043709">
    <property type="term" value="P:cell adhesion involved in single-species biofilm formation"/>
    <property type="evidence" value="ECO:0007669"/>
    <property type="project" value="TreeGrafter"/>
</dbReference>
<dbReference type="InterPro" id="IPR043128">
    <property type="entry name" value="Rev_trsase/Diguanyl_cyclase"/>
</dbReference>
<dbReference type="InterPro" id="IPR013655">
    <property type="entry name" value="PAS_fold_3"/>
</dbReference>
<dbReference type="Pfam" id="PF00990">
    <property type="entry name" value="GGDEF"/>
    <property type="match status" value="1"/>
</dbReference>
<dbReference type="InterPro" id="IPR000014">
    <property type="entry name" value="PAS"/>
</dbReference>
<dbReference type="Gene3D" id="3.30.70.270">
    <property type="match status" value="1"/>
</dbReference>